<evidence type="ECO:0000256" key="1">
    <source>
        <dbReference type="PROSITE-ProRule" id="PRU00047"/>
    </source>
</evidence>
<dbReference type="PIR" id="H85055">
    <property type="entry name" value="H85055"/>
</dbReference>
<dbReference type="SUPFAM" id="SSF57756">
    <property type="entry name" value="Retrovirus zinc finger-like domains"/>
    <property type="match status" value="2"/>
</dbReference>
<reference evidence="5" key="3">
    <citation type="submission" date="1999-05" db="EMBL/GenBank/DDBJ databases">
        <authorList>
            <person name="Parnell L.D."/>
        </authorList>
    </citation>
    <scope>NUCLEOTIDE SEQUENCE</scope>
</reference>
<feature type="domain" description="CCHC-type" evidence="4">
    <location>
        <begin position="546"/>
        <end position="559"/>
    </location>
</feature>
<evidence type="ECO:0000256" key="2">
    <source>
        <dbReference type="SAM" id="Coils"/>
    </source>
</evidence>
<keyword evidence="1" id="KW-0479">Metal-binding</keyword>
<organism evidence="5">
    <name type="scientific">Arabidopsis thaliana</name>
    <name type="common">Mouse-ear cress</name>
    <dbReference type="NCBI Taxonomy" id="3702"/>
    <lineage>
        <taxon>Eukaryota</taxon>
        <taxon>Viridiplantae</taxon>
        <taxon>Streptophyta</taxon>
        <taxon>Embryophyta</taxon>
        <taxon>Tracheophyta</taxon>
        <taxon>Spermatophyta</taxon>
        <taxon>Magnoliopsida</taxon>
        <taxon>eudicotyledons</taxon>
        <taxon>Gunneridae</taxon>
        <taxon>Pentapetalae</taxon>
        <taxon>rosids</taxon>
        <taxon>malvids</taxon>
        <taxon>Brassicales</taxon>
        <taxon>Brassicaceae</taxon>
        <taxon>Camelineae</taxon>
        <taxon>Arabidopsis</taxon>
    </lineage>
</organism>
<dbReference type="PANTHER" id="PTHR35317:SF35">
    <property type="entry name" value="DUF4219 DOMAIN-CONTAINING PROTEIN"/>
    <property type="match status" value="1"/>
</dbReference>
<dbReference type="CDD" id="cd09272">
    <property type="entry name" value="RNase_HI_RT_Ty1"/>
    <property type="match status" value="1"/>
</dbReference>
<reference key="2">
    <citation type="journal article" date="1999" name="Nature">
        <title>Sequence and analysis of chromosome 4 of the plant Arabidopsis thaliana.</title>
        <authorList>
            <consortium name="EU"/>
            <consortium name="CSHL and WU Arabidopsis Sequencing Project"/>
            <person name="Mayer K."/>
            <person name="Schuller C."/>
            <person name="Wambutt R."/>
            <person name="Murphy G."/>
            <person name="Volckaert G."/>
            <person name="Pohl T."/>
            <person name="Dusterhoft A."/>
            <person name="Stiekema W."/>
            <person name="Entian K.D."/>
            <person name="Terryn N."/>
            <person name="Harris B."/>
            <person name="Ansorge W."/>
            <person name="Brandt P."/>
            <person name="Grivell L."/>
            <person name="Rieger M."/>
            <person name="Weichselgartner M."/>
            <person name="de Simone V."/>
            <person name="Obermaier B."/>
            <person name="Mache R."/>
            <person name="Muller M."/>
            <person name="Kreis M."/>
            <person name="Delseny M."/>
            <person name="Puigdomenech P."/>
            <person name="Watson M."/>
            <person name="Schmidtheini T."/>
            <person name="Reichert B."/>
            <person name="Portatelle D."/>
            <person name="Perez-Alonso M."/>
            <person name="Boutry M."/>
            <person name="Bancroft I."/>
            <person name="Vos P."/>
            <person name="Hoheisel J."/>
            <person name="Zimmermann W."/>
            <person name="Wedler H."/>
            <person name="Ridley P."/>
            <person name="Langham S.A."/>
            <person name="McCullagh B."/>
            <person name="Bilham L."/>
            <person name="Robben J."/>
            <person name="Van der Schueren J."/>
            <person name="Grymonprez B."/>
            <person name="Chuang Y.J."/>
            <person name="Vandenbussche F."/>
            <person name="Braeken M."/>
            <person name="Weltjens I."/>
            <person name="Voet M."/>
            <person name="Bastiaens I."/>
            <person name="Aert R."/>
            <person name="Defoor E."/>
            <person name="Weitzenegger T."/>
            <person name="Bothe G."/>
            <person name="Ramsperger U."/>
            <person name="Hilbert H."/>
            <person name="Braun M."/>
            <person name="Holzer E."/>
            <person name="Brandt A."/>
            <person name="Peters S."/>
            <person name="van Staveren M."/>
            <person name="Dirske W."/>
            <person name="Mooijman P."/>
            <person name="Klein Lankhorst R."/>
            <person name="Rose M."/>
            <person name="Hauf J."/>
            <person name="Kotter P."/>
            <person name="Berneiser S."/>
            <person name="Hempel S."/>
            <person name="Feldpausch M."/>
            <person name="Lamberth S."/>
            <person name="Van den Daele H."/>
            <person name="De Keyser A."/>
            <person name="Buysshaert C."/>
            <person name="Gielen J."/>
            <person name="Villarroel R."/>
            <person name="De Clercq R."/>
            <person name="Van Montagu M."/>
            <person name="Rogers J."/>
            <person name="Cronin A."/>
            <person name="Quail M."/>
            <person name="Bray-Allen S."/>
            <person name="Clark L."/>
            <person name="Doggett J."/>
            <person name="Hall S."/>
            <person name="Kay M."/>
            <person name="Lennard N."/>
            <person name="McLay K."/>
            <person name="Mayes R."/>
            <person name="Pettett A."/>
            <person name="Rajandream M.A."/>
            <person name="Lyne M."/>
            <person name="Benes V."/>
            <person name="Rechmann S."/>
            <person name="Borkova D."/>
            <person name="Blocker H."/>
            <person name="Scharfe M."/>
            <person name="Grimm M."/>
            <person name="Lohnert T.H."/>
            <person name="Dose S."/>
            <person name="de Haan M."/>
            <person name="Maarse A."/>
            <person name="Schafer M."/>
            <person name="Muller-Auer S."/>
            <person name="Gabel C."/>
            <person name="Fuchs M."/>
            <person name="Fartmann B."/>
            <person name="Granderath K."/>
            <person name="Dauner D."/>
            <person name="Herzl A."/>
            <person name="Neumann S."/>
            <person name="Argiriou A."/>
            <person name="Vitale D."/>
            <person name="Liguori R."/>
            <person name="Piravandi E."/>
            <person name="Massenet O."/>
            <person name="Quigley F."/>
            <person name="Clabauld G."/>
            <person name="Mundlein A."/>
            <person name="Felber R."/>
            <person name="Schnabl S."/>
            <person name="Hiller R."/>
            <person name="Schmidt W."/>
            <person name="Lecharny A."/>
            <person name="Aubourg S."/>
            <person name="Chefdor F."/>
            <person name="Cooke R."/>
            <person name="Berger C."/>
            <person name="Montfort A."/>
            <person name="Casacuberta E."/>
            <person name="Gibbons T."/>
            <person name="Weber N."/>
            <person name="Vandenbol M."/>
            <person name="Bargues M."/>
            <person name="Terol J."/>
            <person name="Torres A."/>
            <person name="Perez-Perez A."/>
            <person name="Purnelle B."/>
            <person name="Bent E."/>
            <person name="Johnson S."/>
            <person name="Tacon D."/>
            <person name="Jesse T."/>
            <person name="Heijnen L."/>
            <person name="Schwarz S."/>
            <person name="Scholler P."/>
            <person name="Heber S."/>
            <person name="Francs P."/>
            <person name="Bielke C."/>
            <person name="Frishman D."/>
            <person name="Haase D."/>
            <person name="Lemcke K."/>
            <person name="Mewes H.W."/>
            <person name="Stocker S."/>
            <person name="Zaccaria P."/>
            <person name="Bevan M."/>
            <person name="Wilson R.K."/>
            <person name="de la Bastide M."/>
            <person name="Habermann K."/>
            <person name="Parnell L."/>
            <person name="Dedhia N."/>
            <person name="Gnoj L."/>
            <person name="Schutz K."/>
            <person name="Huang E."/>
            <person name="Spiegel L."/>
            <person name="Sehkon M."/>
            <person name="Murray J."/>
            <person name="Sheet P."/>
            <person name="Cordes M."/>
            <person name="Abu-Threideh J."/>
            <person name="Stoneking T."/>
            <person name="Kalicki J."/>
            <person name="Graves T."/>
            <person name="Harmon G."/>
            <person name="Edwards J."/>
            <person name="Latreille P."/>
            <person name="Courtney L."/>
            <person name="Cloud J."/>
            <person name="Abbott A."/>
            <person name="Scott K."/>
            <person name="Johnson D."/>
            <person name="Minx P."/>
            <person name="Bentley D."/>
            <person name="Fulton B."/>
            <person name="Miller N."/>
            <person name="Greco T."/>
            <person name="Kemp K."/>
            <person name="Kramer J."/>
            <person name="Fulton L."/>
            <person name="Mardis E."/>
            <person name="Dante M."/>
            <person name="Pepin K."/>
            <person name="Hillier L."/>
            <person name="Nelson J."/>
            <person name="Spieth J."/>
            <person name="Ryan E."/>
            <person name="Andrews S."/>
            <person name="Geisel C."/>
            <person name="Layman D."/>
            <person name="Du H."/>
            <person name="Ali J."/>
            <person name="Berghoff A."/>
            <person name="Jones K."/>
            <person name="Drone K."/>
            <person name="Cotton M."/>
            <person name="Joshu C."/>
            <person name="Antonoiu B."/>
            <person name="Zidanic M."/>
            <person name="Strong C."/>
            <person name="Sun H."/>
            <person name="Lamar B."/>
            <person name="Yordan C."/>
            <person name="Ma P."/>
            <person name="Zhong J."/>
            <person name="Preston R."/>
            <person name="Vil D."/>
            <person name="Shekher M."/>
            <person name="Matero A."/>
            <person name="Shah R."/>
            <person name="Swaby I.K."/>
            <person name="O'Shaughnessy A."/>
            <person name="Rodriguez M."/>
            <person name="Hoffmann J."/>
            <person name="Till S."/>
            <person name="Granat S."/>
            <person name="Shohdy N."/>
            <person name="Hasegawa A."/>
            <person name="Hameed A."/>
            <person name="Lodhi M."/>
            <person name="Johnson A."/>
            <person name="Chen E."/>
            <person name="Marra M."/>
            <person name="Martienssen R."/>
            <person name="McCombie W.R."/>
        </authorList>
    </citation>
    <scope>NUCLEOTIDE SEQUENCE [LARGE SCALE GENOMIC DNA]</scope>
    <source>
        <strain>cv. Columbia</strain>
    </source>
</reference>
<dbReference type="GO" id="GO:0008270">
    <property type="term" value="F:zinc ion binding"/>
    <property type="evidence" value="ECO:0007669"/>
    <property type="project" value="UniProtKB-KW"/>
</dbReference>
<evidence type="ECO:0000256" key="3">
    <source>
        <dbReference type="SAM" id="MobiDB-lite"/>
    </source>
</evidence>
<dbReference type="PANTHER" id="PTHR35317">
    <property type="entry name" value="OS04G0629600 PROTEIN"/>
    <property type="match status" value="1"/>
</dbReference>
<keyword evidence="1" id="KW-0862">Zinc</keyword>
<dbReference type="SUPFAM" id="SSF53098">
    <property type="entry name" value="Ribonuclease H-like"/>
    <property type="match status" value="1"/>
</dbReference>
<reference evidence="6" key="4">
    <citation type="submission" date="2000-03" db="EMBL/GenBank/DDBJ databases">
        <authorList>
            <person name="EU Arabidopsis sequencing project"/>
        </authorList>
    </citation>
    <scope>NUCLEOTIDE SEQUENCE</scope>
</reference>
<dbReference type="PROSITE" id="PS50158">
    <property type="entry name" value="ZF_CCHC"/>
    <property type="match status" value="1"/>
</dbReference>
<dbReference type="Pfam" id="PF07727">
    <property type="entry name" value="RVT_2"/>
    <property type="match status" value="1"/>
</dbReference>
<keyword evidence="2" id="KW-0175">Coiled coil</keyword>
<feature type="region of interest" description="Disordered" evidence="3">
    <location>
        <begin position="320"/>
        <end position="345"/>
    </location>
</feature>
<feature type="region of interest" description="Disordered" evidence="3">
    <location>
        <begin position="359"/>
        <end position="384"/>
    </location>
</feature>
<dbReference type="GO" id="GO:0003676">
    <property type="term" value="F:nucleic acid binding"/>
    <property type="evidence" value="ECO:0007669"/>
    <property type="project" value="InterPro"/>
</dbReference>
<dbReference type="InterPro" id="IPR013103">
    <property type="entry name" value="RVT_2"/>
</dbReference>
<proteinExistence type="predicted"/>
<dbReference type="SMART" id="SM00343">
    <property type="entry name" value="ZnF_C2HC"/>
    <property type="match status" value="3"/>
</dbReference>
<accession>Q9XEC0</accession>
<dbReference type="InterPro" id="IPR025724">
    <property type="entry name" value="GAG-pre-integrase_dom"/>
</dbReference>
<reference evidence="6" key="5">
    <citation type="submission" date="2000-03" db="EMBL/GenBank/DDBJ databases">
        <authorList>
            <person name="Zhong J."/>
            <person name="Ma P."/>
            <person name="Parnell L.D."/>
            <person name="Chen C.N."/>
            <person name="Chen E.Y."/>
            <person name="Mewes H.W."/>
            <person name="Lemcke K."/>
            <person name="Mayer K.F.X."/>
        </authorList>
    </citation>
    <scope>NUCLEOTIDE SEQUENCE</scope>
</reference>
<dbReference type="Pfam" id="PF22936">
    <property type="entry name" value="Pol_BBD"/>
    <property type="match status" value="1"/>
</dbReference>
<feature type="compositionally biased region" description="Acidic residues" evidence="3">
    <location>
        <begin position="359"/>
        <end position="382"/>
    </location>
</feature>
<dbReference type="AlphaFoldDB" id="Q9XEC0"/>
<dbReference type="InterPro" id="IPR036875">
    <property type="entry name" value="Znf_CCHC_sf"/>
</dbReference>
<dbReference type="Gene3D" id="4.10.60.10">
    <property type="entry name" value="Zinc finger, CCHC-type"/>
    <property type="match status" value="1"/>
</dbReference>
<dbReference type="InterPro" id="IPR054722">
    <property type="entry name" value="PolX-like_BBD"/>
</dbReference>
<dbReference type="InterPro" id="IPR001878">
    <property type="entry name" value="Znf_CCHC"/>
</dbReference>
<dbReference type="Pfam" id="PF13976">
    <property type="entry name" value="gag_pre-integrs"/>
    <property type="match status" value="1"/>
</dbReference>
<dbReference type="EMBL" id="AL161500">
    <property type="protein sequence ID" value="CAB77910.1"/>
    <property type="molecule type" value="Genomic_DNA"/>
</dbReference>
<evidence type="ECO:0000259" key="4">
    <source>
        <dbReference type="PROSITE" id="PS50158"/>
    </source>
</evidence>
<dbReference type="EMBL" id="AF076243">
    <property type="protein sequence ID" value="AAD29754.1"/>
    <property type="molecule type" value="Genomic_DNA"/>
</dbReference>
<dbReference type="Gene3D" id="3.30.420.10">
    <property type="entry name" value="Ribonuclease H-like superfamily/Ribonuclease H"/>
    <property type="match status" value="1"/>
</dbReference>
<dbReference type="InterPro" id="IPR036397">
    <property type="entry name" value="RNaseH_sf"/>
</dbReference>
<feature type="coiled-coil region" evidence="2">
    <location>
        <begin position="420"/>
        <end position="461"/>
    </location>
</feature>
<evidence type="ECO:0000313" key="6">
    <source>
        <dbReference type="EMBL" id="CAB77910.1"/>
    </source>
</evidence>
<name>Q9XEC0_ARATH</name>
<protein>
    <submittedName>
        <fullName evidence="5">Putative transposon protein</fullName>
    </submittedName>
</protein>
<feature type="compositionally biased region" description="Acidic residues" evidence="3">
    <location>
        <begin position="333"/>
        <end position="343"/>
    </location>
</feature>
<keyword evidence="1" id="KW-0863">Zinc-finger</keyword>
<gene>
    <name evidence="5" type="primary">T26N6.3</name>
    <name evidence="6" type="ordered locus">At4g04420</name>
</gene>
<evidence type="ECO:0000313" key="5">
    <source>
        <dbReference type="EMBL" id="AAD29754.1"/>
    </source>
</evidence>
<dbReference type="Pfam" id="PF14223">
    <property type="entry name" value="Retrotran_gag_2"/>
    <property type="match status" value="1"/>
</dbReference>
<reference evidence="5" key="1">
    <citation type="submission" date="1998-07" db="EMBL/GenBank/DDBJ databases">
        <title>Genomic sequence of Arabidopsis thaliana BAC T26N6, chromosome IV, 19.3 cM.</title>
        <authorList>
            <person name="Zhong J."/>
            <person name="Ma P."/>
            <person name="Parnell L.D."/>
            <person name="Chen C.-N."/>
            <person name="Chen E.Y."/>
        </authorList>
    </citation>
    <scope>NUCLEOTIDE SEQUENCE</scope>
</reference>
<dbReference type="InterPro" id="IPR012337">
    <property type="entry name" value="RNaseH-like_sf"/>
</dbReference>
<sequence length="1008" mass="114141">MDYPKEFVAVGKTIMLEKGNYGHWKVKMRALIRGLGKEAWIATSIGWKAPVIKGEDGEDVLKTKDQWNDAEEAKAKANSRALSLIFNFVNQNQFKRIQNCESAKEAWDKLAKAYEGTSSVKRSRIDMLASQFENLSMEETENIEEFSGKISAIASEAHNLGKKYKDKKLVKKLLRCLPSRFESKRTAMGTSLDTDSIDFEEVVGMLQAYELEITSGKGGYSKGLALAASAKKNEIQELKDTMSMMAKDFSRAMRRVEKKGFGRNQGTDRYRDRSSKRDEIQCHECQGYGHIKAECPSLKRKDLKCSECNGLGHTKFDCVGSKSKPDKSCSSESESDSNDGDSEDYIKGFVSFVGIIEEKDESSDSEADGEDEDNSADEDSDIEKDVNINEEFRKLYDSWLMLSKEKVAWLEEKLKVQELTEKLKGELTAANQKNSELIQKCSVAEEKNRELSQELSDTRKNIHMLNSGTKDLDSILAAGRVGKSNFGLGYNGAGSGTKTNFVRSEAAAPTKSQTGFRSNYDAVPARRVYQNHDHYQSRRTVTGYECYYCGRHGHIQRYCYRYAARLNKLKRQGKLYPYQGRTSKMYVRREDLYCHVAYTSIEEGIKKPWYFDSGASRHMVGSQSNLENYTSVKESKVTFGGGDKRKIKGKGDLTKAEKPQLTNVYFVEGLTANLISVSQLCDEGLTVSFNSVKCWATNEKNQNTLTGVRTGNNCYMWEEPKECLRAEKEDPVVWHQRLGHMNARSMSEIVSKEMVRGVQELKHIEKIVYDAYNQGKQIRVQHKRVVGVVERKNQTFQEMARAMIHGHGVPEKFWTEAISTACYVINHVYVRIGGTFDKLVKAFVKTMTTEFRLSMVGELKYFRGLQINQINEGIAISQSTYAQNLVKRFDMCSSNPVETPMSTTNLCSCSTKILWMKHMGLDYGMSFSDPLLVKCDNESAIAISKNPVQHSITKHIAIRHHFVRELVEEKQITVEHVPTEIQLADIFTKPLDLNMFVNLLKSLGIGEV</sequence>